<dbReference type="InterPro" id="IPR027304">
    <property type="entry name" value="Trigger_fact/SurA_dom_sf"/>
</dbReference>
<organism evidence="9 10">
    <name type="scientific">Henriciella pelagia</name>
    <dbReference type="NCBI Taxonomy" id="1977912"/>
    <lineage>
        <taxon>Bacteria</taxon>
        <taxon>Pseudomonadati</taxon>
        <taxon>Pseudomonadota</taxon>
        <taxon>Alphaproteobacteria</taxon>
        <taxon>Hyphomonadales</taxon>
        <taxon>Hyphomonadaceae</taxon>
        <taxon>Henriciella</taxon>
    </lineage>
</organism>
<dbReference type="EMBL" id="BMKF01000001">
    <property type="protein sequence ID" value="GGB59623.1"/>
    <property type="molecule type" value="Genomic_DNA"/>
</dbReference>
<evidence type="ECO:0000256" key="6">
    <source>
        <dbReference type="ARBA" id="ARBA00023186"/>
    </source>
</evidence>
<keyword evidence="4" id="KW-1133">Transmembrane helix</keyword>
<dbReference type="Pfam" id="PF13624">
    <property type="entry name" value="SurA_N_3"/>
    <property type="match status" value="1"/>
</dbReference>
<dbReference type="Proteomes" id="UP000628854">
    <property type="component" value="Unassembled WGS sequence"/>
</dbReference>
<dbReference type="PANTHER" id="PTHR47529">
    <property type="entry name" value="PEPTIDYL-PROLYL CIS-TRANS ISOMERASE D"/>
    <property type="match status" value="1"/>
</dbReference>
<dbReference type="Pfam" id="PF13145">
    <property type="entry name" value="Rotamase_2"/>
    <property type="match status" value="1"/>
</dbReference>
<proteinExistence type="inferred from homology"/>
<evidence type="ECO:0000259" key="8">
    <source>
        <dbReference type="Pfam" id="PF13145"/>
    </source>
</evidence>
<accession>A0ABQ1J5Y1</accession>
<dbReference type="InterPro" id="IPR052029">
    <property type="entry name" value="PpiD_chaperone"/>
</dbReference>
<evidence type="ECO:0000256" key="5">
    <source>
        <dbReference type="ARBA" id="ARBA00023136"/>
    </source>
</evidence>
<keyword evidence="10" id="KW-1185">Reference proteome</keyword>
<evidence type="ECO:0000313" key="10">
    <source>
        <dbReference type="Proteomes" id="UP000628854"/>
    </source>
</evidence>
<evidence type="ECO:0000256" key="7">
    <source>
        <dbReference type="ARBA" id="ARBA00038408"/>
    </source>
</evidence>
<keyword evidence="3" id="KW-0812">Transmembrane</keyword>
<gene>
    <name evidence="9" type="ORF">GCM10011503_05110</name>
</gene>
<protein>
    <recommendedName>
        <fullName evidence="8">PpiC domain-containing protein</fullName>
    </recommendedName>
</protein>
<evidence type="ECO:0000256" key="1">
    <source>
        <dbReference type="ARBA" id="ARBA00004401"/>
    </source>
</evidence>
<sequence>MLTLFRNMLRTKLAGLLFLLLIIAMGAWGVTDVFSGGIGSNLAVAGNTKLTEAQLDQEVERRLRTATDDRGRAISKAQAVEQGLIDQIYQQELFRTTMMAYADRLGAVATDNAVLNVIREDPSFASDTGTFDAVRFQQLLQANGFSVPLFETFLKRDMTISRLTGVSQTALRPPRPITALQASYNGELRKAAWFILPRSALPPAEDVTDEDLQTYYDQQKQAFAQPQRRSISLIQLKLDDFLNQANLTEEDLRAYYEAVKFQRYAGPDTRTWTEFMFNSEAEARQALGRIAGGANADSIAGLANSTQRRGPQSTMASAALAERVFGPSAQQGGIFGPVQTGNYYTVARLEAIEAGEVEPFEAVREDIFDALSREQAIGLYYDSLSLLDNLIGTGAGLEEIASEMGTPVLSFIAVDRTGVTELGLAPSVLRADPEILTRAFDLTEGAKTARFGQDETAYMLRVDSVTEARTPEFAEIRDDLRAMLQAQRNNELLGSSAQKVKSDIESGATTFEAAAAEFESEIISPDIAFTRRSSNSTVVPAQYVAAAFAMQAEGDVYIAPTQNRDEVAIVQLVSIDRASPDELDALSAISGQQIQQQLTNDLFEAFATEIQKDVQLEINQSSLESYKARVNPDS</sequence>
<feature type="domain" description="PpiC" evidence="8">
    <location>
        <begin position="248"/>
        <end position="365"/>
    </location>
</feature>
<name>A0ABQ1J5Y1_9PROT</name>
<dbReference type="PANTHER" id="PTHR47529:SF1">
    <property type="entry name" value="PERIPLASMIC CHAPERONE PPID"/>
    <property type="match status" value="1"/>
</dbReference>
<keyword evidence="5" id="KW-0472">Membrane</keyword>
<comment type="subcellular location">
    <subcellularLocation>
        <location evidence="1">Cell membrane</location>
        <topology evidence="1">Single-pass type II membrane protein</topology>
    </subcellularLocation>
</comment>
<dbReference type="RefSeq" id="WP_084393740.1">
    <property type="nucleotide sequence ID" value="NZ_BMKF01000001.1"/>
</dbReference>
<comment type="caution">
    <text evidence="9">The sequence shown here is derived from an EMBL/GenBank/DDBJ whole genome shotgun (WGS) entry which is preliminary data.</text>
</comment>
<reference evidence="10" key="1">
    <citation type="journal article" date="2019" name="Int. J. Syst. Evol. Microbiol.">
        <title>The Global Catalogue of Microorganisms (GCM) 10K type strain sequencing project: providing services to taxonomists for standard genome sequencing and annotation.</title>
        <authorList>
            <consortium name="The Broad Institute Genomics Platform"/>
            <consortium name="The Broad Institute Genome Sequencing Center for Infectious Disease"/>
            <person name="Wu L."/>
            <person name="Ma J."/>
        </authorList>
    </citation>
    <scope>NUCLEOTIDE SEQUENCE [LARGE SCALE GENOMIC DNA]</scope>
    <source>
        <strain evidence="10">CGMCC 1.15928</strain>
    </source>
</reference>
<keyword evidence="6" id="KW-0143">Chaperone</keyword>
<evidence type="ECO:0000256" key="4">
    <source>
        <dbReference type="ARBA" id="ARBA00022989"/>
    </source>
</evidence>
<evidence type="ECO:0000313" key="9">
    <source>
        <dbReference type="EMBL" id="GGB59623.1"/>
    </source>
</evidence>
<keyword evidence="2" id="KW-1003">Cell membrane</keyword>
<evidence type="ECO:0000256" key="3">
    <source>
        <dbReference type="ARBA" id="ARBA00022692"/>
    </source>
</evidence>
<dbReference type="SUPFAM" id="SSF109998">
    <property type="entry name" value="Triger factor/SurA peptide-binding domain-like"/>
    <property type="match status" value="1"/>
</dbReference>
<comment type="similarity">
    <text evidence="7">Belongs to the PpiD chaperone family.</text>
</comment>
<evidence type="ECO:0000256" key="2">
    <source>
        <dbReference type="ARBA" id="ARBA00022475"/>
    </source>
</evidence>
<dbReference type="InterPro" id="IPR000297">
    <property type="entry name" value="PPIase_PpiC"/>
</dbReference>